<dbReference type="InterPro" id="IPR005123">
    <property type="entry name" value="Oxoglu/Fe-dep_dioxygenase_dom"/>
</dbReference>
<dbReference type="PROSITE" id="PS51471">
    <property type="entry name" value="FE2OG_OXY"/>
    <property type="match status" value="1"/>
</dbReference>
<keyword evidence="1" id="KW-0847">Vitamin C</keyword>
<protein>
    <recommendedName>
        <fullName evidence="3">Fe2OG dioxygenase domain-containing protein</fullName>
    </recommendedName>
</protein>
<keyword evidence="2" id="KW-0408">Iron</keyword>
<evidence type="ECO:0000259" key="3">
    <source>
        <dbReference type="PROSITE" id="PS51471"/>
    </source>
</evidence>
<dbReference type="STRING" id="1129793.GPLA_0186"/>
<name>K7A6L7_9ALTE</name>
<reference evidence="5" key="1">
    <citation type="journal article" date="2014" name="Environ. Microbiol.">
        <title>Comparative genomics of the marine bacterial genus Glaciecola reveals the high degree of genomic diversity and genomic characteristic for cold adaptation.</title>
        <authorList>
            <person name="Qin Q.L."/>
            <person name="Xie B.B."/>
            <person name="Yu Y."/>
            <person name="Shu Y.L."/>
            <person name="Rong J.C."/>
            <person name="Zhang Y.J."/>
            <person name="Zhao D.L."/>
            <person name="Chen X.L."/>
            <person name="Zhang X.Y."/>
            <person name="Chen B."/>
            <person name="Zhou B.C."/>
            <person name="Zhang Y.Z."/>
        </authorList>
    </citation>
    <scope>NUCLEOTIDE SEQUENCE [LARGE SCALE GENOMIC DNA]</scope>
    <source>
        <strain evidence="5">LMG 21857</strain>
    </source>
</reference>
<accession>K7A6L7</accession>
<dbReference type="GO" id="GO:0016491">
    <property type="term" value="F:oxidoreductase activity"/>
    <property type="evidence" value="ECO:0007669"/>
    <property type="project" value="UniProtKB-KW"/>
</dbReference>
<feature type="domain" description="Fe2OG dioxygenase" evidence="3">
    <location>
        <begin position="176"/>
        <end position="270"/>
    </location>
</feature>
<comment type="caution">
    <text evidence="4">The sequence shown here is derived from an EMBL/GenBank/DDBJ whole genome shotgun (WGS) entry which is preliminary data.</text>
</comment>
<comment type="similarity">
    <text evidence="2">Belongs to the iron/ascorbate-dependent oxidoreductase family.</text>
</comment>
<dbReference type="GO" id="GO:0031418">
    <property type="term" value="F:L-ascorbic acid binding"/>
    <property type="evidence" value="ECO:0007669"/>
    <property type="project" value="UniProtKB-KW"/>
</dbReference>
<evidence type="ECO:0000256" key="2">
    <source>
        <dbReference type="RuleBase" id="RU003682"/>
    </source>
</evidence>
<dbReference type="GO" id="GO:0046872">
    <property type="term" value="F:metal ion binding"/>
    <property type="evidence" value="ECO:0007669"/>
    <property type="project" value="UniProtKB-KW"/>
</dbReference>
<evidence type="ECO:0000313" key="5">
    <source>
        <dbReference type="Proteomes" id="UP000006322"/>
    </source>
</evidence>
<evidence type="ECO:0000256" key="1">
    <source>
        <dbReference type="ARBA" id="ARBA00022896"/>
    </source>
</evidence>
<dbReference type="Proteomes" id="UP000006322">
    <property type="component" value="Unassembled WGS sequence"/>
</dbReference>
<gene>
    <name evidence="4" type="ORF">GPLA_0186</name>
</gene>
<organism evidence="4 5">
    <name type="scientific">Paraglaciecola polaris LMG 21857</name>
    <dbReference type="NCBI Taxonomy" id="1129793"/>
    <lineage>
        <taxon>Bacteria</taxon>
        <taxon>Pseudomonadati</taxon>
        <taxon>Pseudomonadota</taxon>
        <taxon>Gammaproteobacteria</taxon>
        <taxon>Alteromonadales</taxon>
        <taxon>Alteromonadaceae</taxon>
        <taxon>Paraglaciecola</taxon>
    </lineage>
</organism>
<dbReference type="PANTHER" id="PTHR24014">
    <property type="entry name" value="2-OXOGLUTARATE AND IRON-DEPENDENT OXYGENASE DOMAIN-CONTAINING PROTEIN 2"/>
    <property type="match status" value="1"/>
</dbReference>
<sequence>MMSLNPLQSARALTLPSREAMLYREPSVEQFWNTNQDLLSHAWQEWEVDQKDDLLPLDSSLLDKDLRNAVTQAWQDPTKELAVQDLLQEVASDVFRFQFFDPKRLADLRDYLESVWDAQIPLRPPYGIVLNRRGAMLDSRSEGYLAAPSFQTFYRQMIDMYMRPIARMLFPEIIGYDDQAFGFSIHYRPNTDNSIRPHTDASAVTLNINLNPPDALFTGSTVDFYDSETGKMKGITFTPGSAILHRGKVVHAAQPITSGERTNFVLWLFGEQGRLPSQGAQPIPVDANERWTLPTTAPDDYAPF</sequence>
<dbReference type="AlphaFoldDB" id="K7A6L7"/>
<dbReference type="Gene3D" id="2.60.120.620">
    <property type="entry name" value="q2cbj1_9rhob like domain"/>
    <property type="match status" value="1"/>
</dbReference>
<proteinExistence type="inferred from homology"/>
<evidence type="ECO:0000313" key="4">
    <source>
        <dbReference type="EMBL" id="GAC31105.1"/>
    </source>
</evidence>
<dbReference type="PANTHER" id="PTHR24014:SF4">
    <property type="entry name" value="2-OXOGLUTARATE AND IRON-DEPENDENT OXYGENASE DOMAIN-CONTAINING PROTEIN 2"/>
    <property type="match status" value="1"/>
</dbReference>
<keyword evidence="2" id="KW-0479">Metal-binding</keyword>
<keyword evidence="2" id="KW-0560">Oxidoreductase</keyword>
<dbReference type="EMBL" id="BAER01000013">
    <property type="protein sequence ID" value="GAC31105.1"/>
    <property type="molecule type" value="Genomic_DNA"/>
</dbReference>
<keyword evidence="5" id="KW-1185">Reference proteome</keyword>
<dbReference type="SUPFAM" id="SSF51197">
    <property type="entry name" value="Clavaminate synthase-like"/>
    <property type="match status" value="1"/>
</dbReference>